<sequence length="202" mass="21955">MSIGTTKSWIAGLFAAFTASLCCIAPLFAVIGGAGSASTYFSWIEPYRPYIIGLTILVFALAWFNLLKRKDIQKDNCGCEVQKKSFMGSKKFLMIVTVISALLITFPYYSNLLYASPKTATTTGTISKKLANVKFSIEGMSCEGCTSHIDGGLKGISGIASSTTSFEKRMALVSYNPDSITTDSISKKIRKIGYRNTIINKD</sequence>
<keyword evidence="8 15" id="KW-0812">Transmembrane</keyword>
<comment type="similarity">
    <text evidence="2">Belongs to the MerT family.</text>
</comment>
<dbReference type="Pfam" id="PF02411">
    <property type="entry name" value="MerT"/>
    <property type="match status" value="1"/>
</dbReference>
<keyword evidence="12 15" id="KW-0472">Membrane</keyword>
<protein>
    <recommendedName>
        <fullName evidence="3">Mercuric transport protein MerT</fullName>
    </recommendedName>
    <alternativeName>
        <fullName evidence="13">Mercury ion transport protein</fullName>
    </alternativeName>
</protein>
<comment type="subcellular location">
    <subcellularLocation>
        <location evidence="1">Cell inner membrane</location>
        <topology evidence="1">Multi-pass membrane protein</topology>
    </subcellularLocation>
</comment>
<dbReference type="Gene3D" id="3.30.70.100">
    <property type="match status" value="1"/>
</dbReference>
<dbReference type="PROSITE" id="PS50846">
    <property type="entry name" value="HMA_2"/>
    <property type="match status" value="1"/>
</dbReference>
<evidence type="ECO:0000256" key="3">
    <source>
        <dbReference type="ARBA" id="ARBA00017053"/>
    </source>
</evidence>
<dbReference type="GO" id="GO:0015097">
    <property type="term" value="F:mercury ion transmembrane transporter activity"/>
    <property type="evidence" value="ECO:0007669"/>
    <property type="project" value="InterPro"/>
</dbReference>
<keyword evidence="9" id="KW-0479">Metal-binding</keyword>
<evidence type="ECO:0000256" key="14">
    <source>
        <dbReference type="ARBA" id="ARBA00045720"/>
    </source>
</evidence>
<evidence type="ECO:0000256" key="8">
    <source>
        <dbReference type="ARBA" id="ARBA00022692"/>
    </source>
</evidence>
<keyword evidence="4" id="KW-0813">Transport</keyword>
<dbReference type="InterPro" id="IPR003457">
    <property type="entry name" value="Transprt_MerT"/>
</dbReference>
<feature type="transmembrane region" description="Helical" evidence="15">
    <location>
        <begin position="12"/>
        <end position="35"/>
    </location>
</feature>
<dbReference type="GO" id="GO:0046872">
    <property type="term" value="F:metal ion binding"/>
    <property type="evidence" value="ECO:0007669"/>
    <property type="project" value="UniProtKB-KW"/>
</dbReference>
<dbReference type="EMBL" id="FOPP01000004">
    <property type="protein sequence ID" value="SFH04810.1"/>
    <property type="molecule type" value="Genomic_DNA"/>
</dbReference>
<proteinExistence type="inferred from homology"/>
<dbReference type="InterPro" id="IPR006121">
    <property type="entry name" value="HMA_dom"/>
</dbReference>
<feature type="transmembrane region" description="Helical" evidence="15">
    <location>
        <begin position="47"/>
        <end position="66"/>
    </location>
</feature>
<evidence type="ECO:0000256" key="11">
    <source>
        <dbReference type="ARBA" id="ARBA00022989"/>
    </source>
</evidence>
<feature type="domain" description="HMA" evidence="16">
    <location>
        <begin position="131"/>
        <end position="197"/>
    </location>
</feature>
<name>A0A1I2WTZ3_9SPHI</name>
<evidence type="ECO:0000313" key="18">
    <source>
        <dbReference type="Proteomes" id="UP000199666"/>
    </source>
</evidence>
<evidence type="ECO:0000256" key="5">
    <source>
        <dbReference type="ARBA" id="ARBA00022466"/>
    </source>
</evidence>
<dbReference type="InterPro" id="IPR036163">
    <property type="entry name" value="HMA_dom_sf"/>
</dbReference>
<evidence type="ECO:0000256" key="15">
    <source>
        <dbReference type="SAM" id="Phobius"/>
    </source>
</evidence>
<evidence type="ECO:0000256" key="9">
    <source>
        <dbReference type="ARBA" id="ARBA00022723"/>
    </source>
</evidence>
<evidence type="ECO:0000313" key="17">
    <source>
        <dbReference type="EMBL" id="SFH04810.1"/>
    </source>
</evidence>
<dbReference type="AlphaFoldDB" id="A0A1I2WTZ3"/>
<dbReference type="STRING" id="414048.SAMN04489864_104285"/>
<evidence type="ECO:0000259" key="16">
    <source>
        <dbReference type="PROSITE" id="PS50846"/>
    </source>
</evidence>
<dbReference type="Pfam" id="PF00403">
    <property type="entry name" value="HMA"/>
    <property type="match status" value="1"/>
</dbReference>
<evidence type="ECO:0000256" key="6">
    <source>
        <dbReference type="ARBA" id="ARBA00022475"/>
    </source>
</evidence>
<feature type="transmembrane region" description="Helical" evidence="15">
    <location>
        <begin position="92"/>
        <end position="109"/>
    </location>
</feature>
<evidence type="ECO:0000256" key="2">
    <source>
        <dbReference type="ARBA" id="ARBA00008224"/>
    </source>
</evidence>
<evidence type="ECO:0000256" key="10">
    <source>
        <dbReference type="ARBA" id="ARBA00022914"/>
    </source>
</evidence>
<keyword evidence="7" id="KW-0997">Cell inner membrane</keyword>
<dbReference type="NCBIfam" id="NF033556">
    <property type="entry name" value="MerTP_fusion"/>
    <property type="match status" value="1"/>
</dbReference>
<dbReference type="GO" id="GO:0005886">
    <property type="term" value="C:plasma membrane"/>
    <property type="evidence" value="ECO:0007669"/>
    <property type="project" value="UniProtKB-SubCell"/>
</dbReference>
<dbReference type="OrthoDB" id="1493145at2"/>
<dbReference type="Proteomes" id="UP000199666">
    <property type="component" value="Unassembled WGS sequence"/>
</dbReference>
<evidence type="ECO:0000256" key="1">
    <source>
        <dbReference type="ARBA" id="ARBA00004429"/>
    </source>
</evidence>
<accession>A0A1I2WTZ3</accession>
<reference evidence="17 18" key="1">
    <citation type="submission" date="2016-10" db="EMBL/GenBank/DDBJ databases">
        <authorList>
            <person name="de Groot N.N."/>
        </authorList>
    </citation>
    <scope>NUCLEOTIDE SEQUENCE [LARGE SCALE GENOMIC DNA]</scope>
    <source>
        <strain evidence="17 18">DSM 18684</strain>
    </source>
</reference>
<evidence type="ECO:0000256" key="13">
    <source>
        <dbReference type="ARBA" id="ARBA00030934"/>
    </source>
</evidence>
<dbReference type="SUPFAM" id="SSF55008">
    <property type="entry name" value="HMA, heavy metal-associated domain"/>
    <property type="match status" value="1"/>
</dbReference>
<dbReference type="Gene3D" id="1.10.287.910">
    <property type="entry name" value="bacterial mercury transporter, merf"/>
    <property type="match status" value="1"/>
</dbReference>
<dbReference type="FunFam" id="3.30.70.100:FF:000001">
    <property type="entry name" value="ATPase copper transporting beta"/>
    <property type="match status" value="1"/>
</dbReference>
<keyword evidence="6" id="KW-1003">Cell membrane</keyword>
<keyword evidence="10" id="KW-0476">Mercury</keyword>
<keyword evidence="18" id="KW-1185">Reference proteome</keyword>
<evidence type="ECO:0000256" key="12">
    <source>
        <dbReference type="ARBA" id="ARBA00023136"/>
    </source>
</evidence>
<dbReference type="RefSeq" id="WP_090993225.1">
    <property type="nucleotide sequence ID" value="NZ_FOPP01000004.1"/>
</dbReference>
<keyword evidence="5" id="KW-0475">Mercuric resistance</keyword>
<keyword evidence="11 15" id="KW-1133">Transmembrane helix</keyword>
<comment type="function">
    <text evidence="14">Involved in mercury resistance. Probably transfers a mercuric ion from the periplasmic Hg(2+)-binding protein MerP to the cytoplasmic mercuric reductase MerA.</text>
</comment>
<dbReference type="CDD" id="cd00371">
    <property type="entry name" value="HMA"/>
    <property type="match status" value="1"/>
</dbReference>
<gene>
    <name evidence="17" type="ORF">SAMN04489864_104285</name>
</gene>
<organism evidence="17 18">
    <name type="scientific">Pedobacter insulae</name>
    <dbReference type="NCBI Taxonomy" id="414048"/>
    <lineage>
        <taxon>Bacteria</taxon>
        <taxon>Pseudomonadati</taxon>
        <taxon>Bacteroidota</taxon>
        <taxon>Sphingobacteriia</taxon>
        <taxon>Sphingobacteriales</taxon>
        <taxon>Sphingobacteriaceae</taxon>
        <taxon>Pedobacter</taxon>
    </lineage>
</organism>
<evidence type="ECO:0000256" key="4">
    <source>
        <dbReference type="ARBA" id="ARBA00022448"/>
    </source>
</evidence>
<evidence type="ECO:0000256" key="7">
    <source>
        <dbReference type="ARBA" id="ARBA00022519"/>
    </source>
</evidence>